<sequence>MFVDFGFADIVDNKKQYIRKCGTINYMSPELLISEKYIQASLLKKSDIFALATLIFILYYGFPPFSQASQDCLYWKMISGQKWNQFWKLVNRNTKYNIFQELFQNMIYFISLIYYILFYITLSPNLVNRYNIEQVLNHPQIDGNHDLNQLVNFI</sequence>
<feature type="transmembrane region" description="Helical" evidence="1">
    <location>
        <begin position="102"/>
        <end position="122"/>
    </location>
</feature>
<dbReference type="EMBL" id="CAJJDN010000252">
    <property type="protein sequence ID" value="CAD8129947.1"/>
    <property type="molecule type" value="Genomic_DNA"/>
</dbReference>
<evidence type="ECO:0000313" key="4">
    <source>
        <dbReference type="Proteomes" id="UP000692954"/>
    </source>
</evidence>
<dbReference type="InterPro" id="IPR000719">
    <property type="entry name" value="Prot_kinase_dom"/>
</dbReference>
<gene>
    <name evidence="3" type="ORF">PSON_ATCC_30995.1.T2520019</name>
</gene>
<keyword evidence="1" id="KW-0812">Transmembrane</keyword>
<feature type="transmembrane region" description="Helical" evidence="1">
    <location>
        <begin position="48"/>
        <end position="66"/>
    </location>
</feature>
<dbReference type="PANTHER" id="PTHR24347">
    <property type="entry name" value="SERINE/THREONINE-PROTEIN KINASE"/>
    <property type="match status" value="1"/>
</dbReference>
<evidence type="ECO:0000313" key="3">
    <source>
        <dbReference type="EMBL" id="CAD8129947.1"/>
    </source>
</evidence>
<comment type="caution">
    <text evidence="3">The sequence shown here is derived from an EMBL/GenBank/DDBJ whole genome shotgun (WGS) entry which is preliminary data.</text>
</comment>
<protein>
    <recommendedName>
        <fullName evidence="2">Protein kinase domain-containing protein</fullName>
    </recommendedName>
</protein>
<dbReference type="OrthoDB" id="10252171at2759"/>
<dbReference type="Pfam" id="PF00069">
    <property type="entry name" value="Pkinase"/>
    <property type="match status" value="1"/>
</dbReference>
<evidence type="ECO:0000259" key="2">
    <source>
        <dbReference type="PROSITE" id="PS50011"/>
    </source>
</evidence>
<reference evidence="3" key="1">
    <citation type="submission" date="2021-01" db="EMBL/GenBank/DDBJ databases">
        <authorList>
            <consortium name="Genoscope - CEA"/>
            <person name="William W."/>
        </authorList>
    </citation>
    <scope>NUCLEOTIDE SEQUENCE</scope>
</reference>
<name>A0A8S1RQV5_9CILI</name>
<dbReference type="PROSITE" id="PS50011">
    <property type="entry name" value="PROTEIN_KINASE_DOM"/>
    <property type="match status" value="1"/>
</dbReference>
<keyword evidence="4" id="KW-1185">Reference proteome</keyword>
<dbReference type="GO" id="GO:0005524">
    <property type="term" value="F:ATP binding"/>
    <property type="evidence" value="ECO:0007669"/>
    <property type="project" value="InterPro"/>
</dbReference>
<accession>A0A8S1RQV5</accession>
<dbReference type="Proteomes" id="UP000692954">
    <property type="component" value="Unassembled WGS sequence"/>
</dbReference>
<feature type="domain" description="Protein kinase" evidence="2">
    <location>
        <begin position="1"/>
        <end position="141"/>
    </location>
</feature>
<dbReference type="GO" id="GO:0004672">
    <property type="term" value="F:protein kinase activity"/>
    <property type="evidence" value="ECO:0007669"/>
    <property type="project" value="InterPro"/>
</dbReference>
<keyword evidence="1" id="KW-0472">Membrane</keyword>
<evidence type="ECO:0000256" key="1">
    <source>
        <dbReference type="SAM" id="Phobius"/>
    </source>
</evidence>
<organism evidence="3 4">
    <name type="scientific">Paramecium sonneborni</name>
    <dbReference type="NCBI Taxonomy" id="65129"/>
    <lineage>
        <taxon>Eukaryota</taxon>
        <taxon>Sar</taxon>
        <taxon>Alveolata</taxon>
        <taxon>Ciliophora</taxon>
        <taxon>Intramacronucleata</taxon>
        <taxon>Oligohymenophorea</taxon>
        <taxon>Peniculida</taxon>
        <taxon>Parameciidae</taxon>
        <taxon>Paramecium</taxon>
    </lineage>
</organism>
<proteinExistence type="predicted"/>
<dbReference type="AlphaFoldDB" id="A0A8S1RQV5"/>
<keyword evidence="1" id="KW-1133">Transmembrane helix</keyword>